<feature type="compositionally biased region" description="Basic and acidic residues" evidence="2">
    <location>
        <begin position="16"/>
        <end position="33"/>
    </location>
</feature>
<protein>
    <submittedName>
        <fullName evidence="3">Uncharacterized protein</fullName>
    </submittedName>
</protein>
<gene>
    <name evidence="3" type="ORF">RND81_10G083600</name>
</gene>
<evidence type="ECO:0000313" key="4">
    <source>
        <dbReference type="Proteomes" id="UP001443914"/>
    </source>
</evidence>
<sequence length="171" mass="20112">MKKQHPNNEPPSLAEPFERTRKRTEGRVYKESYEDTTKTIEDMKNYVSLEDDIGPSDPFLGVMGKGYNGCLRLYGRGVCNKKLKKVNGETSYMVPGELMESLRVGLYEEIKKDMDSKFSRLEDMRREIKEDNLKKKEELEKQQRDLDNERENMTEQILRKILEKLPSEVQL</sequence>
<comment type="caution">
    <text evidence="3">The sequence shown here is derived from an EMBL/GenBank/DDBJ whole genome shotgun (WGS) entry which is preliminary data.</text>
</comment>
<evidence type="ECO:0000256" key="1">
    <source>
        <dbReference type="SAM" id="Coils"/>
    </source>
</evidence>
<dbReference type="EMBL" id="JBDFQZ010000010">
    <property type="protein sequence ID" value="KAK9682583.1"/>
    <property type="molecule type" value="Genomic_DNA"/>
</dbReference>
<dbReference type="Proteomes" id="UP001443914">
    <property type="component" value="Unassembled WGS sequence"/>
</dbReference>
<dbReference type="AlphaFoldDB" id="A0AAW1I222"/>
<keyword evidence="4" id="KW-1185">Reference proteome</keyword>
<evidence type="ECO:0000313" key="3">
    <source>
        <dbReference type="EMBL" id="KAK9682583.1"/>
    </source>
</evidence>
<feature type="coiled-coil region" evidence="1">
    <location>
        <begin position="107"/>
        <end position="159"/>
    </location>
</feature>
<reference evidence="3" key="1">
    <citation type="submission" date="2024-03" db="EMBL/GenBank/DDBJ databases">
        <title>WGS assembly of Saponaria officinalis var. Norfolk2.</title>
        <authorList>
            <person name="Jenkins J."/>
            <person name="Shu S."/>
            <person name="Grimwood J."/>
            <person name="Barry K."/>
            <person name="Goodstein D."/>
            <person name="Schmutz J."/>
            <person name="Leebens-Mack J."/>
            <person name="Osbourn A."/>
        </authorList>
    </citation>
    <scope>NUCLEOTIDE SEQUENCE [LARGE SCALE GENOMIC DNA]</scope>
    <source>
        <strain evidence="3">JIC</strain>
    </source>
</reference>
<name>A0AAW1I222_SAPOF</name>
<accession>A0AAW1I222</accession>
<evidence type="ECO:0000256" key="2">
    <source>
        <dbReference type="SAM" id="MobiDB-lite"/>
    </source>
</evidence>
<feature type="region of interest" description="Disordered" evidence="2">
    <location>
        <begin position="1"/>
        <end position="33"/>
    </location>
</feature>
<organism evidence="3 4">
    <name type="scientific">Saponaria officinalis</name>
    <name type="common">Common soapwort</name>
    <name type="synonym">Lychnis saponaria</name>
    <dbReference type="NCBI Taxonomy" id="3572"/>
    <lineage>
        <taxon>Eukaryota</taxon>
        <taxon>Viridiplantae</taxon>
        <taxon>Streptophyta</taxon>
        <taxon>Embryophyta</taxon>
        <taxon>Tracheophyta</taxon>
        <taxon>Spermatophyta</taxon>
        <taxon>Magnoliopsida</taxon>
        <taxon>eudicotyledons</taxon>
        <taxon>Gunneridae</taxon>
        <taxon>Pentapetalae</taxon>
        <taxon>Caryophyllales</taxon>
        <taxon>Caryophyllaceae</taxon>
        <taxon>Caryophylleae</taxon>
        <taxon>Saponaria</taxon>
    </lineage>
</organism>
<keyword evidence="1" id="KW-0175">Coiled coil</keyword>
<proteinExistence type="predicted"/>